<feature type="binding site" evidence="8">
    <location>
        <position position="136"/>
    </location>
    <ligand>
        <name>Mg(2+)</name>
        <dbReference type="ChEBI" id="CHEBI:18420"/>
    </ligand>
</feature>
<dbReference type="PROSITE" id="PS50137">
    <property type="entry name" value="DS_RBD"/>
    <property type="match status" value="1"/>
</dbReference>
<gene>
    <name evidence="8 11" type="primary">rnc</name>
    <name evidence="11" type="ORF">VB248_17340</name>
</gene>
<dbReference type="Proteomes" id="UP001302949">
    <property type="component" value="Unassembled WGS sequence"/>
</dbReference>
<feature type="domain" description="DRBM" evidence="9">
    <location>
        <begin position="175"/>
        <end position="242"/>
    </location>
</feature>
<dbReference type="InterPro" id="IPR036389">
    <property type="entry name" value="RNase_III_sf"/>
</dbReference>
<protein>
    <recommendedName>
        <fullName evidence="8">Ribonuclease 3</fullName>
        <ecNumber evidence="8">3.1.26.3</ecNumber>
    </recommendedName>
    <alternativeName>
        <fullName evidence="8">Ribonuclease III</fullName>
        <shortName evidence="8">RNase III</shortName>
    </alternativeName>
</protein>
<keyword evidence="3 8" id="KW-0507">mRNA processing</keyword>
<evidence type="ECO:0000256" key="1">
    <source>
        <dbReference type="ARBA" id="ARBA00000109"/>
    </source>
</evidence>
<dbReference type="Pfam" id="PF00035">
    <property type="entry name" value="dsrm"/>
    <property type="match status" value="1"/>
</dbReference>
<keyword evidence="8" id="KW-0698">rRNA processing</keyword>
<evidence type="ECO:0000313" key="11">
    <source>
        <dbReference type="EMBL" id="MEA5140919.1"/>
    </source>
</evidence>
<dbReference type="CDD" id="cd00593">
    <property type="entry name" value="RIBOc"/>
    <property type="match status" value="1"/>
</dbReference>
<keyword evidence="8" id="KW-0699">rRNA-binding</keyword>
<evidence type="ECO:0000259" key="9">
    <source>
        <dbReference type="PROSITE" id="PS50137"/>
    </source>
</evidence>
<dbReference type="EMBL" id="JAYFUM010000022">
    <property type="protein sequence ID" value="MEA5140919.1"/>
    <property type="molecule type" value="Genomic_DNA"/>
</dbReference>
<evidence type="ECO:0000259" key="10">
    <source>
        <dbReference type="PROSITE" id="PS50142"/>
    </source>
</evidence>
<dbReference type="GO" id="GO:0004525">
    <property type="term" value="F:ribonuclease III activity"/>
    <property type="evidence" value="ECO:0007669"/>
    <property type="project" value="UniProtKB-EC"/>
</dbReference>
<evidence type="ECO:0000313" key="12">
    <source>
        <dbReference type="Proteomes" id="UP001302949"/>
    </source>
</evidence>
<keyword evidence="4 8" id="KW-0540">Nuclease</keyword>
<dbReference type="InterPro" id="IPR011907">
    <property type="entry name" value="RNase_III"/>
</dbReference>
<comment type="cofactor">
    <cofactor evidence="8">
        <name>Mg(2+)</name>
        <dbReference type="ChEBI" id="CHEBI:18420"/>
    </cofactor>
</comment>
<dbReference type="NCBIfam" id="TIGR02191">
    <property type="entry name" value="RNaseIII"/>
    <property type="match status" value="1"/>
</dbReference>
<dbReference type="Gene3D" id="1.10.1520.10">
    <property type="entry name" value="Ribonuclease III domain"/>
    <property type="match status" value="1"/>
</dbReference>
<sequence length="243" mass="27717">MLSPIIEFFSSDPKDKKLKNAVEHIIGENPSNLTLYRLAFMHSSVSKETIAKGYKDSNERLEFLGDSVLGMITAEYLFKKFPFKDEGFLTEIRSRMVSRESLNVVARKIGLDKLVEYDGNRRTVLARTSMYGDALEALIGAIYLDKGFRFTRSFIIKKIITQHFDIETVVQNNPNFKSIVIEWAQREGKAIRFDIVEEGSKHNKEFTATIYVNEEAFSIGQGYSKKKAEQTAAMKACEKLEIS</sequence>
<keyword evidence="5 8" id="KW-0255">Endonuclease</keyword>
<keyword evidence="8" id="KW-0963">Cytoplasm</keyword>
<dbReference type="SUPFAM" id="SSF54768">
    <property type="entry name" value="dsRNA-binding domain-like"/>
    <property type="match status" value="1"/>
</dbReference>
<reference evidence="11 12" key="1">
    <citation type="submission" date="2023-12" db="EMBL/GenBank/DDBJ databases">
        <title>Novel species of the genus Arcicella isolated from rivers.</title>
        <authorList>
            <person name="Lu H."/>
        </authorList>
    </citation>
    <scope>NUCLEOTIDE SEQUENCE [LARGE SCALE GENOMIC DNA]</scope>
    <source>
        <strain evidence="11 12">KCTC 23307</strain>
    </source>
</reference>
<organism evidence="11 12">
    <name type="scientific">Arcicella rigui</name>
    <dbReference type="NCBI Taxonomy" id="797020"/>
    <lineage>
        <taxon>Bacteria</taxon>
        <taxon>Pseudomonadati</taxon>
        <taxon>Bacteroidota</taxon>
        <taxon>Cytophagia</taxon>
        <taxon>Cytophagales</taxon>
        <taxon>Flectobacillaceae</taxon>
        <taxon>Arcicella</taxon>
    </lineage>
</organism>
<dbReference type="Pfam" id="PF14622">
    <property type="entry name" value="Ribonucleas_3_3"/>
    <property type="match status" value="1"/>
</dbReference>
<evidence type="ECO:0000256" key="2">
    <source>
        <dbReference type="ARBA" id="ARBA00010183"/>
    </source>
</evidence>
<accession>A0ABU5QF19</accession>
<feature type="active site" evidence="8">
    <location>
        <position position="136"/>
    </location>
</feature>
<dbReference type="Gene3D" id="3.30.160.20">
    <property type="match status" value="1"/>
</dbReference>
<dbReference type="PROSITE" id="PS00517">
    <property type="entry name" value="RNASE_3_1"/>
    <property type="match status" value="1"/>
</dbReference>
<dbReference type="InterPro" id="IPR000999">
    <property type="entry name" value="RNase_III_dom"/>
</dbReference>
<dbReference type="InterPro" id="IPR014720">
    <property type="entry name" value="dsRBD_dom"/>
</dbReference>
<proteinExistence type="inferred from homology"/>
<keyword evidence="8" id="KW-0819">tRNA processing</keyword>
<dbReference type="SMART" id="SM00358">
    <property type="entry name" value="DSRM"/>
    <property type="match status" value="1"/>
</dbReference>
<comment type="catalytic activity">
    <reaction evidence="1 8">
        <text>Endonucleolytic cleavage to 5'-phosphomonoester.</text>
        <dbReference type="EC" id="3.1.26.3"/>
    </reaction>
</comment>
<dbReference type="PANTHER" id="PTHR11207:SF0">
    <property type="entry name" value="RIBONUCLEASE 3"/>
    <property type="match status" value="1"/>
</dbReference>
<dbReference type="SMART" id="SM00535">
    <property type="entry name" value="RIBOc"/>
    <property type="match status" value="1"/>
</dbReference>
<dbReference type="EC" id="3.1.26.3" evidence="8"/>
<feature type="binding site" evidence="8">
    <location>
        <position position="62"/>
    </location>
    <ligand>
        <name>Mg(2+)</name>
        <dbReference type="ChEBI" id="CHEBI:18420"/>
    </ligand>
</feature>
<evidence type="ECO:0000256" key="3">
    <source>
        <dbReference type="ARBA" id="ARBA00022664"/>
    </source>
</evidence>
<comment type="subunit">
    <text evidence="8">Homodimer.</text>
</comment>
<comment type="caution">
    <text evidence="11">The sequence shown here is derived from an EMBL/GenBank/DDBJ whole genome shotgun (WGS) entry which is preliminary data.</text>
</comment>
<name>A0ABU5QF19_9BACT</name>
<dbReference type="SUPFAM" id="SSF69065">
    <property type="entry name" value="RNase III domain-like"/>
    <property type="match status" value="1"/>
</dbReference>
<evidence type="ECO:0000256" key="7">
    <source>
        <dbReference type="ARBA" id="ARBA00022884"/>
    </source>
</evidence>
<comment type="similarity">
    <text evidence="2">Belongs to the ribonuclease III family.</text>
</comment>
<dbReference type="RefSeq" id="WP_323298076.1">
    <property type="nucleotide sequence ID" value="NZ_JAYFUM010000022.1"/>
</dbReference>
<keyword evidence="6 8" id="KW-0378">Hydrolase</keyword>
<keyword evidence="8" id="KW-0479">Metal-binding</keyword>
<keyword evidence="7 8" id="KW-0694">RNA-binding</keyword>
<keyword evidence="12" id="KW-1185">Reference proteome</keyword>
<dbReference type="PROSITE" id="PS50142">
    <property type="entry name" value="RNASE_3_2"/>
    <property type="match status" value="1"/>
</dbReference>
<dbReference type="HAMAP" id="MF_00104">
    <property type="entry name" value="RNase_III"/>
    <property type="match status" value="1"/>
</dbReference>
<feature type="domain" description="RNase III" evidence="10">
    <location>
        <begin position="19"/>
        <end position="147"/>
    </location>
</feature>
<feature type="active site" evidence="8">
    <location>
        <position position="66"/>
    </location>
</feature>
<keyword evidence="8" id="KW-0460">Magnesium</keyword>
<comment type="function">
    <text evidence="8">Digests double-stranded RNA. Involved in the processing of primary rRNA transcript to yield the immediate precursors to the large and small rRNAs (23S and 16S). Processes some mRNAs, and tRNAs when they are encoded in the rRNA operon. Processes pre-crRNA and tracrRNA of type II CRISPR loci if present in the organism.</text>
</comment>
<dbReference type="PANTHER" id="PTHR11207">
    <property type="entry name" value="RIBONUCLEASE III"/>
    <property type="match status" value="1"/>
</dbReference>
<evidence type="ECO:0000256" key="5">
    <source>
        <dbReference type="ARBA" id="ARBA00022759"/>
    </source>
</evidence>
<evidence type="ECO:0000256" key="8">
    <source>
        <dbReference type="HAMAP-Rule" id="MF_00104"/>
    </source>
</evidence>
<evidence type="ECO:0000256" key="6">
    <source>
        <dbReference type="ARBA" id="ARBA00022801"/>
    </source>
</evidence>
<comment type="subcellular location">
    <subcellularLocation>
        <location evidence="8">Cytoplasm</location>
    </subcellularLocation>
</comment>
<dbReference type="CDD" id="cd10845">
    <property type="entry name" value="DSRM_RNAse_III_family"/>
    <property type="match status" value="1"/>
</dbReference>
<evidence type="ECO:0000256" key="4">
    <source>
        <dbReference type="ARBA" id="ARBA00022722"/>
    </source>
</evidence>
<feature type="binding site" evidence="8">
    <location>
        <position position="133"/>
    </location>
    <ligand>
        <name>Mg(2+)</name>
        <dbReference type="ChEBI" id="CHEBI:18420"/>
    </ligand>
</feature>